<protein>
    <submittedName>
        <fullName evidence="1">Uncharacterized protein</fullName>
    </submittedName>
</protein>
<proteinExistence type="predicted"/>
<dbReference type="AlphaFoldDB" id="A0A1H8HZ00"/>
<gene>
    <name evidence="1" type="ORF">SAMN04488011_10536</name>
</gene>
<accession>A0A1H8HZ00</accession>
<keyword evidence="2" id="KW-1185">Reference proteome</keyword>
<dbReference type="EMBL" id="FOCM01000005">
    <property type="protein sequence ID" value="SEN60858.1"/>
    <property type="molecule type" value="Genomic_DNA"/>
</dbReference>
<evidence type="ECO:0000313" key="2">
    <source>
        <dbReference type="Proteomes" id="UP000199372"/>
    </source>
</evidence>
<dbReference type="RefSeq" id="WP_091845662.1">
    <property type="nucleotide sequence ID" value="NZ_FOCM01000005.1"/>
</dbReference>
<organism evidence="1 2">
    <name type="scientific">Palleronia pelagia</name>
    <dbReference type="NCBI Taxonomy" id="387096"/>
    <lineage>
        <taxon>Bacteria</taxon>
        <taxon>Pseudomonadati</taxon>
        <taxon>Pseudomonadota</taxon>
        <taxon>Alphaproteobacteria</taxon>
        <taxon>Rhodobacterales</taxon>
        <taxon>Roseobacteraceae</taxon>
        <taxon>Palleronia</taxon>
    </lineage>
</organism>
<reference evidence="2" key="1">
    <citation type="submission" date="2016-10" db="EMBL/GenBank/DDBJ databases">
        <authorList>
            <person name="Varghese N."/>
            <person name="Submissions S."/>
        </authorList>
    </citation>
    <scope>NUCLEOTIDE SEQUENCE [LARGE SCALE GENOMIC DNA]</scope>
    <source>
        <strain evidence="2">DSM 26893</strain>
    </source>
</reference>
<evidence type="ECO:0000313" key="1">
    <source>
        <dbReference type="EMBL" id="SEN60858.1"/>
    </source>
</evidence>
<dbReference type="Proteomes" id="UP000199372">
    <property type="component" value="Unassembled WGS sequence"/>
</dbReference>
<sequence>MTYSPRVQVGLQASTVALRAKSGQMTGADVEELQAVAEQLLAKDDALFLAVSDFATQYLLISHDQPAIAERGAWLLDAIERATRPDPVDYTRCDIHG</sequence>
<name>A0A1H8HZ00_9RHOB</name>
<dbReference type="OrthoDB" id="7887745at2"/>